<reference evidence="2 3" key="1">
    <citation type="submission" date="2019-12" db="EMBL/GenBank/DDBJ databases">
        <title>Whole genome shotgun sequence of Streptomyces hygroscopicus subsp. glebosus NBRC 13786.</title>
        <authorList>
            <person name="Ichikawa N."/>
            <person name="Kimura A."/>
            <person name="Kitahashi Y."/>
            <person name="Komaki H."/>
            <person name="Tamura T."/>
        </authorList>
    </citation>
    <scope>NUCLEOTIDE SEQUENCE [LARGE SCALE GENOMIC DNA]</scope>
    <source>
        <strain evidence="2 3">NBRC 13786</strain>
    </source>
</reference>
<evidence type="ECO:0000313" key="2">
    <source>
        <dbReference type="EMBL" id="GFE19367.1"/>
    </source>
</evidence>
<name>A0A640T6L6_9ACTN</name>
<organism evidence="2 3">
    <name type="scientific">Streptomyces glebosus</name>
    <dbReference type="NCBI Taxonomy" id="249580"/>
    <lineage>
        <taxon>Bacteria</taxon>
        <taxon>Bacillati</taxon>
        <taxon>Actinomycetota</taxon>
        <taxon>Actinomycetes</taxon>
        <taxon>Kitasatosporales</taxon>
        <taxon>Streptomycetaceae</taxon>
        <taxon>Streptomyces</taxon>
    </lineage>
</organism>
<dbReference type="EMBL" id="BLIO01000001">
    <property type="protein sequence ID" value="GFE19367.1"/>
    <property type="molecule type" value="Genomic_DNA"/>
</dbReference>
<gene>
    <name evidence="2" type="ORF">Sgleb_74140</name>
</gene>
<evidence type="ECO:0000313" key="3">
    <source>
        <dbReference type="Proteomes" id="UP000430079"/>
    </source>
</evidence>
<feature type="compositionally biased region" description="Gly residues" evidence="1">
    <location>
        <begin position="10"/>
        <end position="19"/>
    </location>
</feature>
<proteinExistence type="predicted"/>
<evidence type="ECO:0000256" key="1">
    <source>
        <dbReference type="SAM" id="MobiDB-lite"/>
    </source>
</evidence>
<comment type="caution">
    <text evidence="2">The sequence shown here is derived from an EMBL/GenBank/DDBJ whole genome shotgun (WGS) entry which is preliminary data.</text>
</comment>
<keyword evidence="3" id="KW-1185">Reference proteome</keyword>
<sequence length="66" mass="7449">MEGRDAQGSGEIGEGGGDIRLGPLQPFEHRFGVGDQNLRLLGQPHPPSHRFQQQYPDLRFQLRQLL</sequence>
<accession>A0A640T6L6</accession>
<dbReference type="AlphaFoldDB" id="A0A640T6L6"/>
<dbReference type="Proteomes" id="UP000430079">
    <property type="component" value="Unassembled WGS sequence"/>
</dbReference>
<protein>
    <submittedName>
        <fullName evidence="2">Uncharacterized protein</fullName>
    </submittedName>
</protein>
<feature type="region of interest" description="Disordered" evidence="1">
    <location>
        <begin position="1"/>
        <end position="55"/>
    </location>
</feature>